<accession>A0A1A8UY48</accession>
<dbReference type="EMBL" id="HAEJ01012054">
    <property type="protein sequence ID" value="SBS52511.1"/>
    <property type="molecule type" value="Transcribed_RNA"/>
</dbReference>
<proteinExistence type="predicted"/>
<protein>
    <submittedName>
        <fullName evidence="2">Uncharacterized protein</fullName>
    </submittedName>
</protein>
<feature type="non-terminal residue" evidence="2">
    <location>
        <position position="1"/>
    </location>
</feature>
<name>A0A1A8UY48_NOTFU</name>
<reference evidence="2" key="1">
    <citation type="submission" date="2016-05" db="EMBL/GenBank/DDBJ databases">
        <authorList>
            <person name="Lavstsen T."/>
            <person name="Jespersen J.S."/>
        </authorList>
    </citation>
    <scope>NUCLEOTIDE SEQUENCE</scope>
    <source>
        <tissue evidence="2">Brain</tissue>
    </source>
</reference>
<sequence length="81" mass="8830">QPRDLSLSFLLPGQCMSTSSLISPGHLLSAVHLPWIPVSHIPSLLPHPTPPSTRPDQPSPHIHPLFRLYPGPVPASLKLRP</sequence>
<gene>
    <name evidence="2" type="primary">Nfu_g_1_019203</name>
</gene>
<organism evidence="2">
    <name type="scientific">Nothobranchius furzeri</name>
    <name type="common">Turquoise killifish</name>
    <dbReference type="NCBI Taxonomy" id="105023"/>
    <lineage>
        <taxon>Eukaryota</taxon>
        <taxon>Metazoa</taxon>
        <taxon>Chordata</taxon>
        <taxon>Craniata</taxon>
        <taxon>Vertebrata</taxon>
        <taxon>Euteleostomi</taxon>
        <taxon>Actinopterygii</taxon>
        <taxon>Neopterygii</taxon>
        <taxon>Teleostei</taxon>
        <taxon>Neoteleostei</taxon>
        <taxon>Acanthomorphata</taxon>
        <taxon>Ovalentaria</taxon>
        <taxon>Atherinomorphae</taxon>
        <taxon>Cyprinodontiformes</taxon>
        <taxon>Nothobranchiidae</taxon>
        <taxon>Nothobranchius</taxon>
    </lineage>
</organism>
<dbReference type="EMBL" id="HADY01009931">
    <property type="protein sequence ID" value="SBP48416.1"/>
    <property type="molecule type" value="Transcribed_RNA"/>
</dbReference>
<dbReference type="AlphaFoldDB" id="A0A1A8UY48"/>
<evidence type="ECO:0000313" key="2">
    <source>
        <dbReference type="EMBL" id="SBS52511.1"/>
    </source>
</evidence>
<evidence type="ECO:0000256" key="1">
    <source>
        <dbReference type="SAM" id="MobiDB-lite"/>
    </source>
</evidence>
<reference evidence="2" key="2">
    <citation type="submission" date="2016-06" db="EMBL/GenBank/DDBJ databases">
        <title>The genome of a short-lived fish provides insights into sex chromosome evolution and the genetic control of aging.</title>
        <authorList>
            <person name="Reichwald K."/>
            <person name="Felder M."/>
            <person name="Petzold A."/>
            <person name="Koch P."/>
            <person name="Groth M."/>
            <person name="Platzer M."/>
        </authorList>
    </citation>
    <scope>NUCLEOTIDE SEQUENCE</scope>
    <source>
        <tissue evidence="2">Brain</tissue>
    </source>
</reference>
<feature type="region of interest" description="Disordered" evidence="1">
    <location>
        <begin position="46"/>
        <end position="67"/>
    </location>
</feature>